<proteinExistence type="predicted"/>
<accession>A0A6G0XCF9</accession>
<dbReference type="VEuPathDB" id="FungiDB:AeMF1_001320"/>
<dbReference type="InterPro" id="IPR052727">
    <property type="entry name" value="Rab4/Rab5_effector"/>
</dbReference>
<evidence type="ECO:0000256" key="4">
    <source>
        <dbReference type="PROSITE-ProRule" id="PRU00091"/>
    </source>
</evidence>
<feature type="region of interest" description="Disordered" evidence="5">
    <location>
        <begin position="350"/>
        <end position="374"/>
    </location>
</feature>
<dbReference type="PANTHER" id="PTHR13510:SF44">
    <property type="entry name" value="RABENOSYN-5"/>
    <property type="match status" value="1"/>
</dbReference>
<evidence type="ECO:0000313" key="8">
    <source>
        <dbReference type="Proteomes" id="UP000481153"/>
    </source>
</evidence>
<dbReference type="InterPro" id="IPR011011">
    <property type="entry name" value="Znf_FYVE_PHD"/>
</dbReference>
<protein>
    <recommendedName>
        <fullName evidence="6">FYVE-type domain-containing protein</fullName>
    </recommendedName>
</protein>
<dbReference type="SUPFAM" id="SSF55961">
    <property type="entry name" value="Bet v1-like"/>
    <property type="match status" value="1"/>
</dbReference>
<dbReference type="SUPFAM" id="SSF57903">
    <property type="entry name" value="FYVE/PHD zinc finger"/>
    <property type="match status" value="1"/>
</dbReference>
<keyword evidence="8" id="KW-1185">Reference proteome</keyword>
<sequence>MPRLPLDHPYFDTPALSGKERQHYIEEAKAASRDTVRQAHAMELFPVYNEMSHPKTHRRLTLRVGQDFHNPRYMCLSGHTQVSATVEAVADLYHLNAIQRSVDHVVGRNILDRTTLYTLTHRQQNPESLLQYIAMNWMAIQMPSVIADRDFSFLECHDEFKDGLDQRRGFVRSIHSLKTAACPPLEDKFGITRGSFYRSGQVFIESAGNSTVLDMYYVVCIDLQGTVAHDVLHAVMVEMVEESLNVDEYFRAMSLSQYRLVNDAPSKAHSCASCESPFKSSLFMSAKRYLCRICGRTVCEECCDLWDLHQKKLVRVCALCVEQAKDHVISKVSESMPMLTYVPGRDINSPMSVLTSQSDGSNRHSTPRSATETDAIQQKIDQLLEHDSQRSKNREASKVILFDASLHGGDLAKASNDKLKTLLKSRNDGSYNEDAIRQIEAALNN</sequence>
<dbReference type="EMBL" id="VJMJ01000080">
    <property type="protein sequence ID" value="KAF0737820.1"/>
    <property type="molecule type" value="Genomic_DNA"/>
</dbReference>
<evidence type="ECO:0000256" key="5">
    <source>
        <dbReference type="SAM" id="MobiDB-lite"/>
    </source>
</evidence>
<reference evidence="7 8" key="1">
    <citation type="submission" date="2019-07" db="EMBL/GenBank/DDBJ databases">
        <title>Genomics analysis of Aphanomyces spp. identifies a new class of oomycete effector associated with host adaptation.</title>
        <authorList>
            <person name="Gaulin E."/>
        </authorList>
    </citation>
    <scope>NUCLEOTIDE SEQUENCE [LARGE SCALE GENOMIC DNA]</scope>
    <source>
        <strain evidence="7 8">ATCC 201684</strain>
    </source>
</reference>
<dbReference type="Pfam" id="PF01363">
    <property type="entry name" value="FYVE"/>
    <property type="match status" value="1"/>
</dbReference>
<dbReference type="Gene3D" id="3.30.40.10">
    <property type="entry name" value="Zinc/RING finger domain, C3HC4 (zinc finger)"/>
    <property type="match status" value="1"/>
</dbReference>
<evidence type="ECO:0000256" key="2">
    <source>
        <dbReference type="ARBA" id="ARBA00022771"/>
    </source>
</evidence>
<comment type="caution">
    <text evidence="7">The sequence shown here is derived from an EMBL/GenBank/DDBJ whole genome shotgun (WGS) entry which is preliminary data.</text>
</comment>
<dbReference type="InterPro" id="IPR023393">
    <property type="entry name" value="START-like_dom_sf"/>
</dbReference>
<keyword evidence="1" id="KW-0479">Metal-binding</keyword>
<evidence type="ECO:0000313" key="7">
    <source>
        <dbReference type="EMBL" id="KAF0737820.1"/>
    </source>
</evidence>
<evidence type="ECO:0000256" key="3">
    <source>
        <dbReference type="ARBA" id="ARBA00022833"/>
    </source>
</evidence>
<dbReference type="Proteomes" id="UP000481153">
    <property type="component" value="Unassembled WGS sequence"/>
</dbReference>
<feature type="domain" description="FYVE-type" evidence="6">
    <location>
        <begin position="265"/>
        <end position="325"/>
    </location>
</feature>
<dbReference type="PROSITE" id="PS50178">
    <property type="entry name" value="ZF_FYVE"/>
    <property type="match status" value="1"/>
</dbReference>
<dbReference type="InterPro" id="IPR017455">
    <property type="entry name" value="Znf_FYVE-rel"/>
</dbReference>
<dbReference type="InterPro" id="IPR000306">
    <property type="entry name" value="Znf_FYVE"/>
</dbReference>
<dbReference type="AlphaFoldDB" id="A0A6G0XCF9"/>
<dbReference type="InterPro" id="IPR013083">
    <property type="entry name" value="Znf_RING/FYVE/PHD"/>
</dbReference>
<dbReference type="PANTHER" id="PTHR13510">
    <property type="entry name" value="FYVE-FINGER-CONTAINING RAB5 EFFECTOR PROTEIN RABENOSYN-5-RELATED"/>
    <property type="match status" value="1"/>
</dbReference>
<dbReference type="Gene3D" id="3.30.530.20">
    <property type="match status" value="1"/>
</dbReference>
<evidence type="ECO:0000259" key="6">
    <source>
        <dbReference type="PROSITE" id="PS50178"/>
    </source>
</evidence>
<evidence type="ECO:0000256" key="1">
    <source>
        <dbReference type="ARBA" id="ARBA00022723"/>
    </source>
</evidence>
<name>A0A6G0XCF9_9STRA</name>
<keyword evidence="2 4" id="KW-0863">Zinc-finger</keyword>
<gene>
    <name evidence="7" type="ORF">Ae201684_006216</name>
</gene>
<keyword evidence="3" id="KW-0862">Zinc</keyword>
<dbReference type="GO" id="GO:0008270">
    <property type="term" value="F:zinc ion binding"/>
    <property type="evidence" value="ECO:0007669"/>
    <property type="project" value="UniProtKB-KW"/>
</dbReference>
<organism evidence="7 8">
    <name type="scientific">Aphanomyces euteiches</name>
    <dbReference type="NCBI Taxonomy" id="100861"/>
    <lineage>
        <taxon>Eukaryota</taxon>
        <taxon>Sar</taxon>
        <taxon>Stramenopiles</taxon>
        <taxon>Oomycota</taxon>
        <taxon>Saprolegniomycetes</taxon>
        <taxon>Saprolegniales</taxon>
        <taxon>Verrucalvaceae</taxon>
        <taxon>Aphanomyces</taxon>
    </lineage>
</organism>